<dbReference type="HOGENOM" id="CLU_2790947_0_0_6"/>
<protein>
    <submittedName>
        <fullName evidence="1">Uncharacterized protein</fullName>
    </submittedName>
</protein>
<dbReference type="AlphaFoldDB" id="G7UU76"/>
<proteinExistence type="predicted"/>
<keyword evidence="2" id="KW-1185">Reference proteome</keyword>
<dbReference type="EMBL" id="CP003093">
    <property type="protein sequence ID" value="AER54965.1"/>
    <property type="molecule type" value="Genomic_DNA"/>
</dbReference>
<sequence length="68" mass="7218">MAAALAAAIIAGQRGLGERRTAALQQKGTQQKGTEVITVSRKSYGLLRQCLIACAVCDEQAWIFLIVG</sequence>
<evidence type="ECO:0000313" key="1">
    <source>
        <dbReference type="EMBL" id="AER54965.1"/>
    </source>
</evidence>
<dbReference type="KEGG" id="psd:DSC_01560"/>
<dbReference type="STRING" id="1045855.DSC_01560"/>
<organism evidence="1 2">
    <name type="scientific">Pseudoxanthomonas spadix (strain BD-a59)</name>
    <dbReference type="NCBI Taxonomy" id="1045855"/>
    <lineage>
        <taxon>Bacteria</taxon>
        <taxon>Pseudomonadati</taxon>
        <taxon>Pseudomonadota</taxon>
        <taxon>Gammaproteobacteria</taxon>
        <taxon>Lysobacterales</taxon>
        <taxon>Lysobacteraceae</taxon>
        <taxon>Pseudoxanthomonas</taxon>
    </lineage>
</organism>
<evidence type="ECO:0000313" key="2">
    <source>
        <dbReference type="Proteomes" id="UP000005870"/>
    </source>
</evidence>
<dbReference type="Proteomes" id="UP000005870">
    <property type="component" value="Chromosome"/>
</dbReference>
<reference evidence="1 2" key="1">
    <citation type="journal article" date="2012" name="J. Bacteriol.">
        <title>Complete Genome Sequence of the BTEX-Degrading Bacterium Pseudoxanthomonas spadix BD-a59.</title>
        <authorList>
            <person name="Lee S.H."/>
            <person name="Jin H.M."/>
            <person name="Lee H.J."/>
            <person name="Kim J.M."/>
            <person name="Jeon C.O."/>
        </authorList>
    </citation>
    <scope>NUCLEOTIDE SEQUENCE [LARGE SCALE GENOMIC DNA]</scope>
    <source>
        <strain evidence="1 2">BD-a59</strain>
    </source>
</reference>
<gene>
    <name evidence="1" type="ordered locus">DSC_01560</name>
</gene>
<name>G7UU76_PSEUP</name>
<accession>G7UU76</accession>